<dbReference type="EC" id="1.8.1.2" evidence="1"/>
<gene>
    <name evidence="1" type="ORF">QO014_002913</name>
</gene>
<proteinExistence type="predicted"/>
<protein>
    <submittedName>
        <fullName evidence="1">Sulfite reductase (NADPH) hemoprotein beta-component</fullName>
        <ecNumber evidence="1">1.8.1.2</ecNumber>
    </submittedName>
</protein>
<organism evidence="1 2">
    <name type="scientific">Kaistia dalseonensis</name>
    <dbReference type="NCBI Taxonomy" id="410840"/>
    <lineage>
        <taxon>Bacteria</taxon>
        <taxon>Pseudomonadati</taxon>
        <taxon>Pseudomonadota</taxon>
        <taxon>Alphaproteobacteria</taxon>
        <taxon>Hyphomicrobiales</taxon>
        <taxon>Kaistiaceae</taxon>
        <taxon>Kaistia</taxon>
    </lineage>
</organism>
<evidence type="ECO:0000313" key="2">
    <source>
        <dbReference type="Proteomes" id="UP001241603"/>
    </source>
</evidence>
<reference evidence="1 2" key="1">
    <citation type="submission" date="2023-07" db="EMBL/GenBank/DDBJ databases">
        <title>Genomic Encyclopedia of Type Strains, Phase IV (KMG-IV): sequencing the most valuable type-strain genomes for metagenomic binning, comparative biology and taxonomic classification.</title>
        <authorList>
            <person name="Goeker M."/>
        </authorList>
    </citation>
    <scope>NUCLEOTIDE SEQUENCE [LARGE SCALE GENOMIC DNA]</scope>
    <source>
        <strain evidence="1 2">B6-8</strain>
    </source>
</reference>
<dbReference type="Proteomes" id="UP001241603">
    <property type="component" value="Unassembled WGS sequence"/>
</dbReference>
<dbReference type="Pfam" id="PF11011">
    <property type="entry name" value="DUF2849"/>
    <property type="match status" value="1"/>
</dbReference>
<sequence length="105" mass="11280">MTDKLITANNLGDGLVVFLTRDGGWTTDIAQARVIGPSEIDAALVYAKAQHDARIVIEPYEIETTVEDGVPVPVRLRERIRAAGPTVAYGEAELLERAAASKHPG</sequence>
<dbReference type="RefSeq" id="WP_266349431.1">
    <property type="nucleotide sequence ID" value="NZ_JAPKNG010000004.1"/>
</dbReference>
<keyword evidence="1" id="KW-0560">Oxidoreductase</keyword>
<accession>A0ABU0H881</accession>
<name>A0ABU0H881_9HYPH</name>
<evidence type="ECO:0000313" key="1">
    <source>
        <dbReference type="EMBL" id="MDQ0438518.1"/>
    </source>
</evidence>
<dbReference type="GO" id="GO:0004783">
    <property type="term" value="F:sulfite reductase (NADPH) activity"/>
    <property type="evidence" value="ECO:0007669"/>
    <property type="project" value="UniProtKB-EC"/>
</dbReference>
<comment type="caution">
    <text evidence="1">The sequence shown here is derived from an EMBL/GenBank/DDBJ whole genome shotgun (WGS) entry which is preliminary data.</text>
</comment>
<keyword evidence="2" id="KW-1185">Reference proteome</keyword>
<dbReference type="EMBL" id="JAUSVO010000004">
    <property type="protein sequence ID" value="MDQ0438518.1"/>
    <property type="molecule type" value="Genomic_DNA"/>
</dbReference>
<dbReference type="InterPro" id="IPR021270">
    <property type="entry name" value="DUF2849"/>
</dbReference>